<dbReference type="PIR" id="JC7651">
    <property type="entry name" value="JC7651"/>
</dbReference>
<dbReference type="InterPro" id="IPR002048">
    <property type="entry name" value="EF_hand_dom"/>
</dbReference>
<organism evidence="2">
    <name type="scientific">Streptomyces ambofaciens</name>
    <dbReference type="NCBI Taxonomy" id="1889"/>
    <lineage>
        <taxon>Bacteria</taxon>
        <taxon>Bacillati</taxon>
        <taxon>Actinomycetota</taxon>
        <taxon>Actinomycetes</taxon>
        <taxon>Kitasatosporales</taxon>
        <taxon>Streptomycetaceae</taxon>
        <taxon>Streptomyces</taxon>
    </lineage>
</organism>
<feature type="domain" description="EF-hand" evidence="1">
    <location>
        <begin position="5"/>
        <end position="40"/>
    </location>
</feature>
<sequence>MSAPAASERLKKGFDRWDFDGNGALDRADFEEERPRIAEGVEKEAGSADIQRLRDTYGAPFDAIQQEAGGASDGSLADEHFIRVTENLILEQGEGSFNRVLGKTMSNVQAKWGLCDKNTDGEINADEFATVLTALGMSKAAAAVAFNQVDTDGNGELSIDEALTAVPDLQFGRLLAELRG</sequence>
<dbReference type="SUPFAM" id="SSF47473">
    <property type="entry name" value="EF-hand"/>
    <property type="match status" value="1"/>
</dbReference>
<dbReference type="PROSITE" id="PS00018">
    <property type="entry name" value="EF_HAND_1"/>
    <property type="match status" value="2"/>
</dbReference>
<protein>
    <submittedName>
        <fullName evidence="2">Calcium binding protein A</fullName>
    </submittedName>
</protein>
<name>Q9F1V5_STRAM</name>
<dbReference type="EMBL" id="AB041825">
    <property type="protein sequence ID" value="BAB19055.1"/>
    <property type="molecule type" value="Genomic_DNA"/>
</dbReference>
<evidence type="ECO:0000313" key="2">
    <source>
        <dbReference type="EMBL" id="BAB19055.1"/>
    </source>
</evidence>
<dbReference type="Pfam" id="PF13202">
    <property type="entry name" value="EF-hand_5"/>
    <property type="match status" value="2"/>
</dbReference>
<feature type="domain" description="EF-hand" evidence="1">
    <location>
        <begin position="103"/>
        <end position="138"/>
    </location>
</feature>
<dbReference type="PROSITE" id="PS50222">
    <property type="entry name" value="EF_HAND_2"/>
    <property type="match status" value="3"/>
</dbReference>
<proteinExistence type="predicted"/>
<accession>Q9F1V5</accession>
<reference evidence="2" key="1">
    <citation type="journal article" date="2001" name="Biosci. Biotechnol. Biochem.">
        <title>A calcium-binding protein with four EF-hand motifs in Streptomyces ambofaciens.</title>
        <authorList>
            <person name="Yonekawa T."/>
            <person name="Ohnishi Y."/>
            <person name="Horinouchi S."/>
        </authorList>
    </citation>
    <scope>NUCLEOTIDE SEQUENCE</scope>
    <source>
        <strain evidence="2">IFO12651</strain>
    </source>
</reference>
<gene>
    <name evidence="2" type="primary">cabA</name>
</gene>
<dbReference type="InterPro" id="IPR011992">
    <property type="entry name" value="EF-hand-dom_pair"/>
</dbReference>
<dbReference type="AlphaFoldDB" id="Q9F1V5"/>
<dbReference type="Gene3D" id="1.10.238.10">
    <property type="entry name" value="EF-hand"/>
    <property type="match status" value="1"/>
</dbReference>
<evidence type="ECO:0000259" key="1">
    <source>
        <dbReference type="PROSITE" id="PS50222"/>
    </source>
</evidence>
<dbReference type="InterPro" id="IPR018247">
    <property type="entry name" value="EF_Hand_1_Ca_BS"/>
</dbReference>
<dbReference type="SMART" id="SM00054">
    <property type="entry name" value="EFh"/>
    <property type="match status" value="3"/>
</dbReference>
<dbReference type="GO" id="GO:0005509">
    <property type="term" value="F:calcium ion binding"/>
    <property type="evidence" value="ECO:0007669"/>
    <property type="project" value="InterPro"/>
</dbReference>
<feature type="domain" description="EF-hand" evidence="1">
    <location>
        <begin position="145"/>
        <end position="172"/>
    </location>
</feature>
<dbReference type="CDD" id="cd00051">
    <property type="entry name" value="EFh"/>
    <property type="match status" value="1"/>
</dbReference>